<feature type="domain" description="C2H2-type" evidence="6">
    <location>
        <begin position="306"/>
        <end position="334"/>
    </location>
</feature>
<evidence type="ECO:0000256" key="4">
    <source>
        <dbReference type="ARBA" id="ARBA00022833"/>
    </source>
</evidence>
<dbReference type="GO" id="GO:0000977">
    <property type="term" value="F:RNA polymerase II transcription regulatory region sequence-specific DNA binding"/>
    <property type="evidence" value="ECO:0007669"/>
    <property type="project" value="TreeGrafter"/>
</dbReference>
<feature type="domain" description="C2H2-type" evidence="6">
    <location>
        <begin position="221"/>
        <end position="243"/>
    </location>
</feature>
<feature type="domain" description="C2H2-type" evidence="6">
    <location>
        <begin position="335"/>
        <end position="362"/>
    </location>
</feature>
<feature type="domain" description="C2H2-type" evidence="6">
    <location>
        <begin position="248"/>
        <end position="272"/>
    </location>
</feature>
<organism evidence="7 8">
    <name type="scientific">Plutella xylostella</name>
    <name type="common">Diamondback moth</name>
    <name type="synonym">Plutella maculipennis</name>
    <dbReference type="NCBI Taxonomy" id="51655"/>
    <lineage>
        <taxon>Eukaryota</taxon>
        <taxon>Metazoa</taxon>
        <taxon>Ecdysozoa</taxon>
        <taxon>Arthropoda</taxon>
        <taxon>Hexapoda</taxon>
        <taxon>Insecta</taxon>
        <taxon>Pterygota</taxon>
        <taxon>Neoptera</taxon>
        <taxon>Endopterygota</taxon>
        <taxon>Lepidoptera</taxon>
        <taxon>Glossata</taxon>
        <taxon>Ditrysia</taxon>
        <taxon>Yponomeutoidea</taxon>
        <taxon>Plutellidae</taxon>
        <taxon>Plutella</taxon>
    </lineage>
</organism>
<dbReference type="Proteomes" id="UP000653454">
    <property type="component" value="Unassembled WGS sequence"/>
</dbReference>
<protein>
    <submittedName>
        <fullName evidence="7">(diamondback moth) hypothetical protein</fullName>
    </submittedName>
</protein>
<dbReference type="SMART" id="SM00355">
    <property type="entry name" value="ZnF_C2H2"/>
    <property type="match status" value="6"/>
</dbReference>
<proteinExistence type="predicted"/>
<evidence type="ECO:0000256" key="2">
    <source>
        <dbReference type="ARBA" id="ARBA00022737"/>
    </source>
</evidence>
<dbReference type="PANTHER" id="PTHR24379">
    <property type="entry name" value="KRAB AND ZINC FINGER DOMAIN-CONTAINING"/>
    <property type="match status" value="1"/>
</dbReference>
<keyword evidence="8" id="KW-1185">Reference proteome</keyword>
<dbReference type="SUPFAM" id="SSF57667">
    <property type="entry name" value="beta-beta-alpha zinc fingers"/>
    <property type="match status" value="3"/>
</dbReference>
<dbReference type="Gene3D" id="3.30.160.60">
    <property type="entry name" value="Classic Zinc Finger"/>
    <property type="match status" value="4"/>
</dbReference>
<dbReference type="AlphaFoldDB" id="A0A8S4FWA6"/>
<gene>
    <name evidence="7" type="ORF">PLXY2_LOCUS11235</name>
</gene>
<evidence type="ECO:0000256" key="5">
    <source>
        <dbReference type="PROSITE-ProRule" id="PRU00042"/>
    </source>
</evidence>
<evidence type="ECO:0000256" key="3">
    <source>
        <dbReference type="ARBA" id="ARBA00022771"/>
    </source>
</evidence>
<evidence type="ECO:0000259" key="6">
    <source>
        <dbReference type="PROSITE" id="PS50157"/>
    </source>
</evidence>
<comment type="caution">
    <text evidence="7">The sequence shown here is derived from an EMBL/GenBank/DDBJ whole genome shotgun (WGS) entry which is preliminary data.</text>
</comment>
<dbReference type="PANTHER" id="PTHR24379:SF127">
    <property type="entry name" value="BLOODY FINGERS-RELATED"/>
    <property type="match status" value="1"/>
</dbReference>
<dbReference type="InterPro" id="IPR013087">
    <property type="entry name" value="Znf_C2H2_type"/>
</dbReference>
<accession>A0A8S4FWA6</accession>
<evidence type="ECO:0000313" key="7">
    <source>
        <dbReference type="EMBL" id="CAG9132955.1"/>
    </source>
</evidence>
<sequence>MSVTSYFCLCCLSTNDLHSLFSVQNNRNYAEMVEDLCGAKPLQDECGDDTYICRDCTCKLQEAVDFKHLVFDTLKVLEGNGLIKMCNSKHGTLIKKITGNFESDDDDDECKFDIIAEEKTSEEILEDKVNFDDENQLEEHIKKETQDTNKTSNENDPVQEIILRNEKKFTVARKRKKSETLIKKIEPSYQVTEDLKCRVCSEVLPNVRVFHTHMNRHFPNHICETCGKGFLTEKRLKRHAPSHDKGPFECADCGAIFTNYNTCNSHRQRKHASVGLYKCPRCGERFGTFTRRARHLAAAHGTSTKYQCQLCPQSFLVSGNLSSHVRNTHRKERRHACARCPAAFFHKHELRAHGASHSGECDHHCDICGKR</sequence>
<keyword evidence="3 5" id="KW-0863">Zinc-finger</keyword>
<keyword evidence="1" id="KW-0479">Metal-binding</keyword>
<evidence type="ECO:0000313" key="8">
    <source>
        <dbReference type="Proteomes" id="UP000653454"/>
    </source>
</evidence>
<keyword evidence="4" id="KW-0862">Zinc</keyword>
<dbReference type="PROSITE" id="PS00028">
    <property type="entry name" value="ZINC_FINGER_C2H2_1"/>
    <property type="match status" value="5"/>
</dbReference>
<evidence type="ECO:0000256" key="1">
    <source>
        <dbReference type="ARBA" id="ARBA00022723"/>
    </source>
</evidence>
<dbReference type="GO" id="GO:0000981">
    <property type="term" value="F:DNA-binding transcription factor activity, RNA polymerase II-specific"/>
    <property type="evidence" value="ECO:0007669"/>
    <property type="project" value="TreeGrafter"/>
</dbReference>
<dbReference type="GO" id="GO:0005634">
    <property type="term" value="C:nucleus"/>
    <property type="evidence" value="ECO:0007669"/>
    <property type="project" value="TreeGrafter"/>
</dbReference>
<dbReference type="PROSITE" id="PS50157">
    <property type="entry name" value="ZINC_FINGER_C2H2_2"/>
    <property type="match status" value="5"/>
</dbReference>
<reference evidence="7" key="1">
    <citation type="submission" date="2020-11" db="EMBL/GenBank/DDBJ databases">
        <authorList>
            <person name="Whiteford S."/>
        </authorList>
    </citation>
    <scope>NUCLEOTIDE SEQUENCE</scope>
</reference>
<name>A0A8S4FWA6_PLUXY</name>
<feature type="domain" description="C2H2-type" evidence="6">
    <location>
        <begin position="277"/>
        <end position="305"/>
    </location>
</feature>
<keyword evidence="2" id="KW-0677">Repeat</keyword>
<dbReference type="GO" id="GO:0008270">
    <property type="term" value="F:zinc ion binding"/>
    <property type="evidence" value="ECO:0007669"/>
    <property type="project" value="UniProtKB-KW"/>
</dbReference>
<dbReference type="EMBL" id="CAJHNJ030000055">
    <property type="protein sequence ID" value="CAG9132955.1"/>
    <property type="molecule type" value="Genomic_DNA"/>
</dbReference>
<dbReference type="InterPro" id="IPR036236">
    <property type="entry name" value="Znf_C2H2_sf"/>
</dbReference>